<keyword evidence="5 6" id="KW-0472">Membrane</keyword>
<dbReference type="RefSeq" id="WP_042229993.1">
    <property type="nucleotide sequence ID" value="NZ_CP026520.1"/>
</dbReference>
<feature type="transmembrane region" description="Helical" evidence="6">
    <location>
        <begin position="373"/>
        <end position="391"/>
    </location>
</feature>
<dbReference type="InterPro" id="IPR052714">
    <property type="entry name" value="MFS_Exporter"/>
</dbReference>
<feature type="domain" description="Major facilitator superfamily (MFS) profile" evidence="7">
    <location>
        <begin position="16"/>
        <end position="397"/>
    </location>
</feature>
<protein>
    <submittedName>
        <fullName evidence="9">MFS transporter</fullName>
    </submittedName>
</protein>
<organism evidence="9 10">
    <name type="scientific">Paenibacillus chitinolyticus</name>
    <dbReference type="NCBI Taxonomy" id="79263"/>
    <lineage>
        <taxon>Bacteria</taxon>
        <taxon>Bacillati</taxon>
        <taxon>Bacillota</taxon>
        <taxon>Bacilli</taxon>
        <taxon>Bacillales</taxon>
        <taxon>Paenibacillaceae</taxon>
        <taxon>Paenibacillus</taxon>
    </lineage>
</organism>
<dbReference type="EMBL" id="JAMDMJ010000003">
    <property type="protein sequence ID" value="MCY9594934.1"/>
    <property type="molecule type" value="Genomic_DNA"/>
</dbReference>
<feature type="transmembrane region" description="Helical" evidence="6">
    <location>
        <begin position="247"/>
        <end position="267"/>
    </location>
</feature>
<comment type="subcellular location">
    <subcellularLocation>
        <location evidence="1">Cell membrane</location>
        <topology evidence="1">Multi-pass membrane protein</topology>
    </subcellularLocation>
</comment>
<feature type="transmembrane region" description="Helical" evidence="6">
    <location>
        <begin position="144"/>
        <end position="164"/>
    </location>
</feature>
<gene>
    <name evidence="8" type="ORF">M5X16_03985</name>
    <name evidence="9" type="ORF">PC41400_22995</name>
</gene>
<evidence type="ECO:0000256" key="1">
    <source>
        <dbReference type="ARBA" id="ARBA00004651"/>
    </source>
</evidence>
<keyword evidence="4 6" id="KW-1133">Transmembrane helix</keyword>
<accession>A0A410X189</accession>
<dbReference type="GeneID" id="95377664"/>
<evidence type="ECO:0000313" key="11">
    <source>
        <dbReference type="Proteomes" id="UP001527202"/>
    </source>
</evidence>
<feature type="transmembrane region" description="Helical" evidence="6">
    <location>
        <begin position="348"/>
        <end position="367"/>
    </location>
</feature>
<dbReference type="InterPro" id="IPR011701">
    <property type="entry name" value="MFS"/>
</dbReference>
<keyword evidence="2" id="KW-0813">Transport</keyword>
<dbReference type="SUPFAM" id="SSF103473">
    <property type="entry name" value="MFS general substrate transporter"/>
    <property type="match status" value="1"/>
</dbReference>
<dbReference type="Proteomes" id="UP001527202">
    <property type="component" value="Unassembled WGS sequence"/>
</dbReference>
<feature type="transmembrane region" description="Helical" evidence="6">
    <location>
        <begin position="216"/>
        <end position="241"/>
    </location>
</feature>
<evidence type="ECO:0000256" key="3">
    <source>
        <dbReference type="ARBA" id="ARBA00022692"/>
    </source>
</evidence>
<feature type="transmembrane region" description="Helical" evidence="6">
    <location>
        <begin position="82"/>
        <end position="109"/>
    </location>
</feature>
<dbReference type="GO" id="GO:0022857">
    <property type="term" value="F:transmembrane transporter activity"/>
    <property type="evidence" value="ECO:0007669"/>
    <property type="project" value="InterPro"/>
</dbReference>
<dbReference type="PANTHER" id="PTHR23531">
    <property type="entry name" value="QUINOLENE RESISTANCE PROTEIN NORA"/>
    <property type="match status" value="1"/>
</dbReference>
<evidence type="ECO:0000256" key="6">
    <source>
        <dbReference type="SAM" id="Phobius"/>
    </source>
</evidence>
<evidence type="ECO:0000313" key="8">
    <source>
        <dbReference type="EMBL" id="MCY9594934.1"/>
    </source>
</evidence>
<dbReference type="KEGG" id="pchi:PC41400_22995"/>
<dbReference type="EMBL" id="CP026520">
    <property type="protein sequence ID" value="QAV20381.1"/>
    <property type="molecule type" value="Genomic_DNA"/>
</dbReference>
<evidence type="ECO:0000313" key="9">
    <source>
        <dbReference type="EMBL" id="QAV20381.1"/>
    </source>
</evidence>
<reference evidence="8 11" key="2">
    <citation type="submission" date="2022-05" db="EMBL/GenBank/DDBJ databases">
        <title>Genome Sequencing of Bee-Associated Microbes.</title>
        <authorList>
            <person name="Dunlap C."/>
        </authorList>
    </citation>
    <scope>NUCLEOTIDE SEQUENCE [LARGE SCALE GENOMIC DNA]</scope>
    <source>
        <strain evidence="8 11">NRRL B-23120</strain>
    </source>
</reference>
<evidence type="ECO:0000256" key="2">
    <source>
        <dbReference type="ARBA" id="ARBA00022448"/>
    </source>
</evidence>
<dbReference type="Gene3D" id="1.20.1250.20">
    <property type="entry name" value="MFS general substrate transporter like domains"/>
    <property type="match status" value="1"/>
</dbReference>
<dbReference type="InterPro" id="IPR036259">
    <property type="entry name" value="MFS_trans_sf"/>
</dbReference>
<dbReference type="CDD" id="cd17489">
    <property type="entry name" value="MFS_YfcJ_like"/>
    <property type="match status" value="1"/>
</dbReference>
<proteinExistence type="predicted"/>
<feature type="transmembrane region" description="Helical" evidence="6">
    <location>
        <begin position="170"/>
        <end position="189"/>
    </location>
</feature>
<dbReference type="AlphaFoldDB" id="A0A410X189"/>
<dbReference type="PANTHER" id="PTHR23531:SF2">
    <property type="entry name" value="PERMEASE"/>
    <property type="match status" value="1"/>
</dbReference>
<dbReference type="Pfam" id="PF07690">
    <property type="entry name" value="MFS_1"/>
    <property type="match status" value="1"/>
</dbReference>
<name>A0A410X189_9BACL</name>
<dbReference type="GO" id="GO:0005886">
    <property type="term" value="C:plasma membrane"/>
    <property type="evidence" value="ECO:0007669"/>
    <property type="project" value="UniProtKB-SubCell"/>
</dbReference>
<dbReference type="PROSITE" id="PS50850">
    <property type="entry name" value="MFS"/>
    <property type="match status" value="1"/>
</dbReference>
<dbReference type="Proteomes" id="UP000288943">
    <property type="component" value="Chromosome"/>
</dbReference>
<feature type="transmembrane region" description="Helical" evidence="6">
    <location>
        <begin position="52"/>
        <end position="70"/>
    </location>
</feature>
<dbReference type="OrthoDB" id="9814001at2"/>
<feature type="transmembrane region" description="Helical" evidence="6">
    <location>
        <begin position="279"/>
        <end position="298"/>
    </location>
</feature>
<evidence type="ECO:0000256" key="5">
    <source>
        <dbReference type="ARBA" id="ARBA00023136"/>
    </source>
</evidence>
<evidence type="ECO:0000256" key="4">
    <source>
        <dbReference type="ARBA" id="ARBA00022989"/>
    </source>
</evidence>
<keyword evidence="11" id="KW-1185">Reference proteome</keyword>
<keyword evidence="3 6" id="KW-0812">Transmembrane</keyword>
<feature type="transmembrane region" description="Helical" evidence="6">
    <location>
        <begin position="304"/>
        <end position="327"/>
    </location>
</feature>
<reference evidence="9 10" key="1">
    <citation type="submission" date="2018-01" db="EMBL/GenBank/DDBJ databases">
        <title>The whole genome sequencing and assembly of Paenibacillus chitinolyticus KCCM 41400 strain.</title>
        <authorList>
            <person name="Kim J.-Y."/>
            <person name="Park M.-K."/>
            <person name="Lee Y.-J."/>
            <person name="Yi H."/>
            <person name="Bahn Y.-S."/>
            <person name="Kim J.F."/>
            <person name="Lee D.-W."/>
        </authorList>
    </citation>
    <scope>NUCLEOTIDE SEQUENCE [LARGE SCALE GENOMIC DNA]</scope>
    <source>
        <strain evidence="9 10">KCCM 41400</strain>
    </source>
</reference>
<evidence type="ECO:0000313" key="10">
    <source>
        <dbReference type="Proteomes" id="UP000288943"/>
    </source>
</evidence>
<feature type="transmembrane region" description="Helical" evidence="6">
    <location>
        <begin position="115"/>
        <end position="132"/>
    </location>
</feature>
<evidence type="ECO:0000259" key="7">
    <source>
        <dbReference type="PROSITE" id="PS50850"/>
    </source>
</evidence>
<sequence>MATNRKSKKKPLWTRDFAVTSLSNLLLFFSFQLLIPTIPLYAAGIGGGQTQIGLAMGTFTVASLLTRPFAGKALDTIGRRHVLSAGLALCGLAVLGYSAAAVVAMLLALRFIHGIGWGISTTSLGTVISDIVPSERRGEGMGIYGLSNTMAMALAPLTGLWIAAEYGFHPLFIFSTVLAFSALLLSLFIRSERKKPPASSGPFSWRGFRKGLIEPGALLPSLLLFCTAVCYGGIVTFLTLFGKEASIGNVGWFFVCNAVMLLITRPLTGLVYDRKGPAWVLFPGAFFTGAGLWLLSYAHSASSLAAAAAVFGAGFGSVQPALLAWTIDRTAPSRRGAANSTFYSANDLGIGTGSMLLGAFASLVGSYGAAYRWSVLLIVLLIVIYSVYLLLTRRKSTQLKAA</sequence>
<dbReference type="InterPro" id="IPR020846">
    <property type="entry name" value="MFS_dom"/>
</dbReference>